<dbReference type="GO" id="GO:0002098">
    <property type="term" value="P:tRNA wobble uridine modification"/>
    <property type="evidence" value="ECO:0007669"/>
    <property type="project" value="TreeGrafter"/>
</dbReference>
<dbReference type="SUPFAM" id="SSF53335">
    <property type="entry name" value="S-adenosyl-L-methionine-dependent methyltransferases"/>
    <property type="match status" value="1"/>
</dbReference>
<evidence type="ECO:0000256" key="6">
    <source>
        <dbReference type="ARBA" id="ARBA00022833"/>
    </source>
</evidence>
<organism evidence="18 19">
    <name type="scientific">Acanthaster planci</name>
    <name type="common">Crown-of-thorns starfish</name>
    <dbReference type="NCBI Taxonomy" id="133434"/>
    <lineage>
        <taxon>Eukaryota</taxon>
        <taxon>Metazoa</taxon>
        <taxon>Echinodermata</taxon>
        <taxon>Eleutherozoa</taxon>
        <taxon>Asterozoa</taxon>
        <taxon>Asteroidea</taxon>
        <taxon>Valvatacea</taxon>
        <taxon>Valvatida</taxon>
        <taxon>Acanthasteridae</taxon>
        <taxon>Acanthaster</taxon>
    </lineage>
</organism>
<evidence type="ECO:0000256" key="12">
    <source>
        <dbReference type="ARBA" id="ARBA00049786"/>
    </source>
</evidence>
<keyword evidence="9" id="KW-0511">Multifunctional enzyme</keyword>
<dbReference type="InterPro" id="IPR013216">
    <property type="entry name" value="Methyltransf_11"/>
</dbReference>
<feature type="region of interest" description="Disordered" evidence="15">
    <location>
        <begin position="550"/>
        <end position="647"/>
    </location>
</feature>
<dbReference type="SUPFAM" id="SSF54928">
    <property type="entry name" value="RNA-binding domain, RBD"/>
    <property type="match status" value="1"/>
</dbReference>
<dbReference type="InterPro" id="IPR035979">
    <property type="entry name" value="RBD_domain_sf"/>
</dbReference>
<dbReference type="Pfam" id="PF00076">
    <property type="entry name" value="RRM_1"/>
    <property type="match status" value="1"/>
</dbReference>
<evidence type="ECO:0000256" key="13">
    <source>
        <dbReference type="ARBA" id="ARBA00049802"/>
    </source>
</evidence>
<dbReference type="PANTHER" id="PTHR13069">
    <property type="entry name" value="ALKYLATED DNA REPAIR PROTEIN ALKB HOMOLOG 8"/>
    <property type="match status" value="1"/>
</dbReference>
<dbReference type="PANTHER" id="PTHR13069:SF21">
    <property type="entry name" value="ALKYLATED DNA REPAIR PROTEIN ALKB HOMOLOG 8"/>
    <property type="match status" value="1"/>
</dbReference>
<accession>A0A8B7Y377</accession>
<dbReference type="RefSeq" id="XP_022086770.1">
    <property type="nucleotide sequence ID" value="XM_022231078.1"/>
</dbReference>
<comment type="catalytic activity">
    <reaction evidence="10">
        <text>5-(carboxymethyl)uridine(34) in tRNA + S-adenosyl-L-methionine = 5-(2-methoxy-2-oxoethyl)uridine(34) in tRNA + S-adenosyl-L-homocysteine</text>
        <dbReference type="Rhea" id="RHEA:43208"/>
        <dbReference type="Rhea" id="RHEA-COMP:10407"/>
        <dbReference type="Rhea" id="RHEA-COMP:10408"/>
        <dbReference type="ChEBI" id="CHEBI:57856"/>
        <dbReference type="ChEBI" id="CHEBI:59789"/>
        <dbReference type="ChEBI" id="CHEBI:74851"/>
        <dbReference type="ChEBI" id="CHEBI:74882"/>
        <dbReference type="EC" id="2.1.1.229"/>
    </reaction>
</comment>
<dbReference type="GeneID" id="110977185"/>
<evidence type="ECO:0000256" key="15">
    <source>
        <dbReference type="SAM" id="MobiDB-lite"/>
    </source>
</evidence>
<keyword evidence="8" id="KW-0408">Iron</keyword>
<dbReference type="InterPro" id="IPR012677">
    <property type="entry name" value="Nucleotide-bd_a/b_plait_sf"/>
</dbReference>
<keyword evidence="5" id="KW-0808">Transferase</keyword>
<feature type="compositionally biased region" description="Basic and acidic residues" evidence="15">
    <location>
        <begin position="612"/>
        <end position="636"/>
    </location>
</feature>
<evidence type="ECO:0000256" key="5">
    <source>
        <dbReference type="ARBA" id="ARBA00022679"/>
    </source>
</evidence>
<dbReference type="Gene3D" id="3.30.70.330">
    <property type="match status" value="1"/>
</dbReference>
<evidence type="ECO:0000256" key="14">
    <source>
        <dbReference type="PROSITE-ProRule" id="PRU00176"/>
    </source>
</evidence>
<feature type="compositionally biased region" description="Basic residues" evidence="15">
    <location>
        <begin position="25"/>
        <end position="36"/>
    </location>
</feature>
<evidence type="ECO:0000256" key="11">
    <source>
        <dbReference type="ARBA" id="ARBA00045506"/>
    </source>
</evidence>
<evidence type="ECO:0000256" key="10">
    <source>
        <dbReference type="ARBA" id="ARBA00034996"/>
    </source>
</evidence>
<keyword evidence="7 14" id="KW-0694">RNA-binding</keyword>
<name>A0A8B7Y377_ACAPL</name>
<sequence length="807" mass="89113">MADGTSVTYGRNAPEGKLSKSEKKLARKQAKSRHTLLRHEGIHTTNSPTKHLIVGNGGLGNGVSRSDLKSLFAQYGQLMDIVMLPGKPYSIVCYASVQEAMAAHDRLQGWQLRPPSGPSAAVILYLSFINEVPRPKMSRSHPSLPPGLILLEDFISAETEAALTGDKLWEEGDQSEEAVRMTLKHRKVRHFGYEFNYATNNVDKDSPLPDPIPPLYTDIIDRIMATGLVENKPDQITINEYQPGQGIPPHVDTHSAFQEAIISLSLGSQVLMEFSNPVAGRHVPVFLPRRSLLIMTGEARYLWSHGITPRKSDVIPAHMDGTKSGTTSDEVTENDQGLTLMQRGVRRSLTFRAVRGAPCHCAYPSRCDTQLAAATSHPQPTAPTAPSLPTSALQAIHLEATHVHQVYDSIAGHFSQTRHKPWPHVLGFLQSLPMGSILLDVGCGNGKYLDGNPSIFSFGCDRSVKLVEICKERRFQAFSCDGLNLPVRSASIDACICIAVIHHFSTQNRRLTAVKEIARVLRPDGLGLIYVWAKEQEKDRMKSYYISSAARKKKKNAHPKEDDVQSEDVASNEDCMENSLHTEDVTSDGDGTSKDIHLDSNRYAPTKNNIGHSEDSKSEDSNLESKDVQRTDRASGGDKALQCSSEESGCLSEDITSSVNRTRAEISATAKANQNLCETDSARGANGSLLKIQDTDGNYQNRESICDKSYIQPESASVVLSIHKNRTEFESQDMLVPWHLKKQTGEKDGTPTPKNGTGCEEEIPVYHRFYHVFQEGELEALCRMVDGLEIKSSHYDQGNWGIVIRKL</sequence>
<evidence type="ECO:0000256" key="3">
    <source>
        <dbReference type="ARBA" id="ARBA00012808"/>
    </source>
</evidence>
<evidence type="ECO:0000256" key="8">
    <source>
        <dbReference type="ARBA" id="ARBA00023004"/>
    </source>
</evidence>
<dbReference type="InterPro" id="IPR027450">
    <property type="entry name" value="AlkB-like"/>
</dbReference>
<feature type="compositionally biased region" description="Acidic residues" evidence="15">
    <location>
        <begin position="564"/>
        <end position="576"/>
    </location>
</feature>
<evidence type="ECO:0000256" key="2">
    <source>
        <dbReference type="ARBA" id="ARBA00007879"/>
    </source>
</evidence>
<evidence type="ECO:0000256" key="1">
    <source>
        <dbReference type="ARBA" id="ARBA00001954"/>
    </source>
</evidence>
<evidence type="ECO:0000256" key="4">
    <source>
        <dbReference type="ARBA" id="ARBA00022603"/>
    </source>
</evidence>
<evidence type="ECO:0000256" key="9">
    <source>
        <dbReference type="ARBA" id="ARBA00023268"/>
    </source>
</evidence>
<keyword evidence="4" id="KW-0489">Methyltransferase</keyword>
<reference evidence="19" key="1">
    <citation type="submission" date="2025-08" db="UniProtKB">
        <authorList>
            <consortium name="RefSeq"/>
        </authorList>
    </citation>
    <scope>IDENTIFICATION</scope>
</reference>
<dbReference type="Pfam" id="PF13532">
    <property type="entry name" value="2OG-FeII_Oxy_2"/>
    <property type="match status" value="1"/>
</dbReference>
<dbReference type="InterPro" id="IPR005123">
    <property type="entry name" value="Oxoglu/Fe-dep_dioxygenase_dom"/>
</dbReference>
<dbReference type="CDD" id="cd02440">
    <property type="entry name" value="AdoMet_MTases"/>
    <property type="match status" value="1"/>
</dbReference>
<dbReference type="Gene3D" id="2.60.120.590">
    <property type="entry name" value="Alpha-ketoglutarate-dependent dioxygenase AlkB-like"/>
    <property type="match status" value="1"/>
</dbReference>
<evidence type="ECO:0000313" key="18">
    <source>
        <dbReference type="Proteomes" id="UP000694845"/>
    </source>
</evidence>
<evidence type="ECO:0000259" key="16">
    <source>
        <dbReference type="PROSITE" id="PS50102"/>
    </source>
</evidence>
<dbReference type="GO" id="GO:0106335">
    <property type="term" value="F:tRNA (5-carboxymethyluridine(34)-5-O)-methyltransferase activity"/>
    <property type="evidence" value="ECO:0007669"/>
    <property type="project" value="UniProtKB-EC"/>
</dbReference>
<keyword evidence="18" id="KW-1185">Reference proteome</keyword>
<dbReference type="Gene3D" id="3.40.50.150">
    <property type="entry name" value="Vaccinia Virus protein VP39"/>
    <property type="match status" value="2"/>
</dbReference>
<dbReference type="PROSITE" id="PS51471">
    <property type="entry name" value="FE2OG_OXY"/>
    <property type="match status" value="1"/>
</dbReference>
<proteinExistence type="inferred from homology"/>
<feature type="compositionally biased region" description="Basic and acidic residues" evidence="15">
    <location>
        <begin position="591"/>
        <end position="600"/>
    </location>
</feature>
<comment type="cofactor">
    <cofactor evidence="1">
        <name>Fe(2+)</name>
        <dbReference type="ChEBI" id="CHEBI:29033"/>
    </cofactor>
</comment>
<dbReference type="KEGG" id="aplc:110977185"/>
<dbReference type="Proteomes" id="UP000694845">
    <property type="component" value="Unplaced"/>
</dbReference>
<dbReference type="GO" id="GO:0005634">
    <property type="term" value="C:nucleus"/>
    <property type="evidence" value="ECO:0007669"/>
    <property type="project" value="TreeGrafter"/>
</dbReference>
<comment type="similarity">
    <text evidence="2">Belongs to the alkB family.</text>
</comment>
<evidence type="ECO:0000259" key="17">
    <source>
        <dbReference type="PROSITE" id="PS51471"/>
    </source>
</evidence>
<dbReference type="OMA" id="QKPYCFV"/>
<dbReference type="InterPro" id="IPR051422">
    <property type="entry name" value="AlkB_tRNA_MeTrf/Diox"/>
</dbReference>
<evidence type="ECO:0000313" key="19">
    <source>
        <dbReference type="RefSeq" id="XP_022086770.1"/>
    </source>
</evidence>
<feature type="domain" description="RRM" evidence="16">
    <location>
        <begin position="50"/>
        <end position="131"/>
    </location>
</feature>
<dbReference type="PROSITE" id="PS50102">
    <property type="entry name" value="RRM"/>
    <property type="match status" value="1"/>
</dbReference>
<dbReference type="Pfam" id="PF08241">
    <property type="entry name" value="Methyltransf_11"/>
    <property type="match status" value="1"/>
</dbReference>
<dbReference type="EC" id="2.1.1.229" evidence="3"/>
<dbReference type="InterPro" id="IPR037151">
    <property type="entry name" value="AlkB-like_sf"/>
</dbReference>
<dbReference type="AlphaFoldDB" id="A0A8B7Y377"/>
<dbReference type="GO" id="GO:0000049">
    <property type="term" value="F:tRNA binding"/>
    <property type="evidence" value="ECO:0007669"/>
    <property type="project" value="TreeGrafter"/>
</dbReference>
<dbReference type="SUPFAM" id="SSF51197">
    <property type="entry name" value="Clavaminate synthase-like"/>
    <property type="match status" value="1"/>
</dbReference>
<dbReference type="GO" id="GO:0008757">
    <property type="term" value="F:S-adenosylmethionine-dependent methyltransferase activity"/>
    <property type="evidence" value="ECO:0007669"/>
    <property type="project" value="InterPro"/>
</dbReference>
<dbReference type="InterPro" id="IPR029063">
    <property type="entry name" value="SAM-dependent_MTases_sf"/>
</dbReference>
<dbReference type="InterPro" id="IPR000504">
    <property type="entry name" value="RRM_dom"/>
</dbReference>
<keyword evidence="6" id="KW-0862">Zinc</keyword>
<dbReference type="OrthoDB" id="271595at2759"/>
<dbReference type="GO" id="GO:0030488">
    <property type="term" value="P:tRNA methylation"/>
    <property type="evidence" value="ECO:0007669"/>
    <property type="project" value="TreeGrafter"/>
</dbReference>
<evidence type="ECO:0000256" key="7">
    <source>
        <dbReference type="ARBA" id="ARBA00022884"/>
    </source>
</evidence>
<protein>
    <recommendedName>
        <fullName evidence="3">tRNA (carboxymethyluridine(34)-5-O)-methyltransferase</fullName>
        <ecNumber evidence="3">2.1.1.229</ecNumber>
    </recommendedName>
    <alternativeName>
        <fullName evidence="12">Alkylated DNA repair protein alkB homolog 8</fullName>
    </alternativeName>
    <alternativeName>
        <fullName evidence="13">S-adenosyl-L-methionine-dependent tRNA methyltransferase ALKBH8</fullName>
    </alternativeName>
</protein>
<gene>
    <name evidence="19" type="primary">LOC110977185</name>
</gene>
<feature type="domain" description="Fe2OG dioxygenase" evidence="17">
    <location>
        <begin position="232"/>
        <end position="355"/>
    </location>
</feature>
<comment type="function">
    <text evidence="11">Catalyzes the methylation of 5-carboxymethyl uridine to 5-methylcarboxymethyl uridine at the wobble position of the anticodon loop in tRNA via its methyltransferase domain. Catalyzes the last step in the formation of 5-methylcarboxymethyl uridine at the wobble position of the anticodon loop in target tRNA. Has a preference for tRNA(Arg) and tRNA(Glu), and does not bind tRNA(Lys). Binds tRNA and catalyzes the iron and alpha-ketoglutarate dependent hydroxylation of 5-methylcarboxymethyl uridine at the wobble position of the anticodon loop in tRNA via its dioxygenase domain, giving rise to 5-(S)-methoxycarbonylhydroxymethyluridine; has a preference for tRNA(Gly). Required for normal survival after DNA damage. May inhibit apoptosis and promote cell survival and angiogenesis.</text>
</comment>
<dbReference type="GO" id="GO:0005737">
    <property type="term" value="C:cytoplasm"/>
    <property type="evidence" value="ECO:0007669"/>
    <property type="project" value="TreeGrafter"/>
</dbReference>
<feature type="region of interest" description="Disordered" evidence="15">
    <location>
        <begin position="1"/>
        <end position="53"/>
    </location>
</feature>